<feature type="transmembrane region" description="Helical" evidence="8">
    <location>
        <begin position="377"/>
        <end position="408"/>
    </location>
</feature>
<evidence type="ECO:0000259" key="11">
    <source>
        <dbReference type="Pfam" id="PF00690"/>
    </source>
</evidence>
<dbReference type="InterPro" id="IPR023214">
    <property type="entry name" value="HAD_sf"/>
</dbReference>
<dbReference type="Proteomes" id="UP000289738">
    <property type="component" value="Chromosome B04"/>
</dbReference>
<dbReference type="Pfam" id="PF00122">
    <property type="entry name" value="E1-E2_ATPase"/>
    <property type="match status" value="1"/>
</dbReference>
<dbReference type="Pfam" id="PF13246">
    <property type="entry name" value="Cation_ATPase"/>
    <property type="match status" value="1"/>
</dbReference>
<dbReference type="Gene3D" id="1.20.1110.10">
    <property type="entry name" value="Calcium-transporting ATPase, transmembrane domain"/>
    <property type="match status" value="2"/>
</dbReference>
<keyword evidence="5" id="KW-0460">Magnesium</keyword>
<evidence type="ECO:0000256" key="5">
    <source>
        <dbReference type="ARBA" id="ARBA00022842"/>
    </source>
</evidence>
<name>A0A444ZJZ9_ARAHY</name>
<gene>
    <name evidence="12" type="ORF">Ahy_B04g071074</name>
</gene>
<feature type="transmembrane region" description="Helical" evidence="8">
    <location>
        <begin position="808"/>
        <end position="830"/>
    </location>
</feature>
<evidence type="ECO:0000256" key="4">
    <source>
        <dbReference type="ARBA" id="ARBA00022837"/>
    </source>
</evidence>
<dbReference type="InterPro" id="IPR008250">
    <property type="entry name" value="ATPase_P-typ_transduc_dom_A_sf"/>
</dbReference>
<dbReference type="Gene3D" id="3.40.1110.10">
    <property type="entry name" value="Calcium-transporting ATPase, cytoplasmic domain N"/>
    <property type="match status" value="1"/>
</dbReference>
<dbReference type="SUPFAM" id="SSF56784">
    <property type="entry name" value="HAD-like"/>
    <property type="match status" value="1"/>
</dbReference>
<feature type="domain" description="Cation-transporting P-type ATPase C-terminal" evidence="10">
    <location>
        <begin position="806"/>
        <end position="974"/>
    </location>
</feature>
<dbReference type="Gene3D" id="3.40.50.1000">
    <property type="entry name" value="HAD superfamily/HAD-like"/>
    <property type="match status" value="2"/>
</dbReference>
<dbReference type="PANTHER" id="PTHR24093:SF518">
    <property type="entry name" value="CALCIUM-TRANSPORTING ATPASE"/>
    <property type="match status" value="1"/>
</dbReference>
<dbReference type="EMBL" id="SDMP01000014">
    <property type="protein sequence ID" value="RYR14492.1"/>
    <property type="molecule type" value="Genomic_DNA"/>
</dbReference>
<dbReference type="SUPFAM" id="SSF81653">
    <property type="entry name" value="Calcium ATPase, transduction domain A"/>
    <property type="match status" value="1"/>
</dbReference>
<dbReference type="InterPro" id="IPR023298">
    <property type="entry name" value="ATPase_P-typ_TM_dom_sf"/>
</dbReference>
<keyword evidence="13" id="KW-1185">Reference proteome</keyword>
<feature type="domain" description="Cation-transporting P-type ATPase N-terminal" evidence="11">
    <location>
        <begin position="87"/>
        <end position="155"/>
    </location>
</feature>
<evidence type="ECO:0000256" key="1">
    <source>
        <dbReference type="ARBA" id="ARBA00004370"/>
    </source>
</evidence>
<dbReference type="SMR" id="A0A444ZJZ9"/>
<keyword evidence="3" id="KW-0479">Metal-binding</keyword>
<dbReference type="InterPro" id="IPR036412">
    <property type="entry name" value="HAD-like_sf"/>
</dbReference>
<feature type="transmembrane region" description="Helical" evidence="8">
    <location>
        <begin position="174"/>
        <end position="194"/>
    </location>
</feature>
<comment type="caution">
    <text evidence="12">The sequence shown here is derived from an EMBL/GenBank/DDBJ whole genome shotgun (WGS) entry which is preliminary data.</text>
</comment>
<dbReference type="SUPFAM" id="SSF81665">
    <property type="entry name" value="Calcium ATPase, transmembrane domain M"/>
    <property type="match status" value="1"/>
</dbReference>
<dbReference type="PRINTS" id="PR00119">
    <property type="entry name" value="CATATPASE"/>
</dbReference>
<dbReference type="STRING" id="3818.A0A444ZJZ9"/>
<sequence>MINSQESCAVVNNARHRWQVAFAAIYSYRAIASLFNEVAAKRNHNTPSSFVAIHVGEPDLFFSDLNKTRISNLVKDKDHGTLAHQFGGVDGLVRLLQTDERNGINGSPEEISCRHKAFGFNNNYHKLTTKSFLHYVLSVMKDPILIILLVCATLSLVFNIRGDGFIHGWYNGGSIFIAVLVVVAVCSISHFWPYRHFNKLLQMSNENQFIQVVRNGQEQQVLVSDIVVGDVVCLRNGCQVPADGVLLSSNSLLPLLVDESTLGVEHQVEVSKGTNPFLFSGTKVDHGHGKMLVTSVGENTKWNEIMSLLGQEPHKWRSLESRLIALTRITSIIGSVVTASTLIVLLVRFFSGYMRNNDGSLMFRSGKSNAYDAWPKVVGLMVSAVAVATSAIPEGLPLAVAITVSYAVKRMLKNQALFRQFSACVQLASTTVICTDTNEILTPVKQNKFKLWLGKKFFIHEEGEDSSSSLSQLIAANIRHLVCLGIGLGHISNEDDIICWAATELGMDAQESREGFNVLHVETLNEEMKQRKVLLRNEGDHTIHVHVNGKAEGILSKCSYYYGVKGDVKALDNDTRRNVECAMQLMEQERFKCIAFAHKALNDISESHPRIEDDTLVLLALIGFKDLIHSGVPEAVQDCKQAGVNIKLITSEDVSTAKAIASECGILHPNQEFCNGQVMEALEFRNYSHSERLDIVEQICVMAKAITGNSPGDAPALVEGDVAIHMGFKGNNIAVENSDIVVLNGGFVSFFSVLQIWRGIYDNIRVFIQFLLAANLASLVTDFVSIISTDQPPTINILTGISVQEIPYAVLQILWLKLIIGTLAVLAIVVERKTTDEFMREQQPARPNQPLISNEILKNILIHASHEIAVLLTFQFKGENLLAIDGNVKDTFVFNLLVLFQVFAVLKARKLDGRGIFKGTGRTKLFWGIIFGIVILQVVMVKSLAIATGGGDLNMWQWGASVGIAFTSWPIQYIGSKLIVVSQEPFICNVL</sequence>
<proteinExistence type="predicted"/>
<evidence type="ECO:0000256" key="3">
    <source>
        <dbReference type="ARBA" id="ARBA00022723"/>
    </source>
</evidence>
<dbReference type="AlphaFoldDB" id="A0A444ZJZ9"/>
<dbReference type="InterPro" id="IPR059000">
    <property type="entry name" value="ATPase_P-type_domA"/>
</dbReference>
<comment type="subcellular location">
    <subcellularLocation>
        <location evidence="1">Membrane</location>
    </subcellularLocation>
</comment>
<dbReference type="GO" id="GO:0046872">
    <property type="term" value="F:metal ion binding"/>
    <property type="evidence" value="ECO:0007669"/>
    <property type="project" value="UniProtKB-KW"/>
</dbReference>
<dbReference type="Pfam" id="PF00689">
    <property type="entry name" value="Cation_ATPase_C"/>
    <property type="match status" value="1"/>
</dbReference>
<dbReference type="Gramene" id="arahy.Tifrunner.gnm2.ann2.Ah14g322300.1">
    <property type="protein sequence ID" value="arahy.Tifrunner.gnm2.ann2.Ah14g322300.1-CDS"/>
    <property type="gene ID" value="arahy.Tifrunner.gnm2.ann2.Ah14g322300"/>
</dbReference>
<evidence type="ECO:0008006" key="14">
    <source>
        <dbReference type="Google" id="ProtNLM"/>
    </source>
</evidence>
<evidence type="ECO:0000256" key="6">
    <source>
        <dbReference type="ARBA" id="ARBA00022989"/>
    </source>
</evidence>
<dbReference type="PANTHER" id="PTHR24093">
    <property type="entry name" value="CATION TRANSPORTING ATPASE"/>
    <property type="match status" value="1"/>
</dbReference>
<keyword evidence="4" id="KW-0106">Calcium</keyword>
<evidence type="ECO:0000259" key="9">
    <source>
        <dbReference type="Pfam" id="PF00122"/>
    </source>
</evidence>
<keyword evidence="2 8" id="KW-0812">Transmembrane</keyword>
<evidence type="ECO:0000259" key="10">
    <source>
        <dbReference type="Pfam" id="PF00689"/>
    </source>
</evidence>
<keyword evidence="6 8" id="KW-1133">Transmembrane helix</keyword>
<evidence type="ECO:0000256" key="8">
    <source>
        <dbReference type="SAM" id="Phobius"/>
    </source>
</evidence>
<evidence type="ECO:0000256" key="2">
    <source>
        <dbReference type="ARBA" id="ARBA00022692"/>
    </source>
</evidence>
<dbReference type="Gene3D" id="2.70.150.10">
    <property type="entry name" value="Calcium-transporting ATPase, cytoplasmic transduction domain A"/>
    <property type="match status" value="1"/>
</dbReference>
<protein>
    <recommendedName>
        <fullName evidence="14">P-type Ca(2+) transporter</fullName>
    </recommendedName>
</protein>
<dbReference type="Pfam" id="PF00690">
    <property type="entry name" value="Cation_ATPase_N"/>
    <property type="match status" value="1"/>
</dbReference>
<evidence type="ECO:0000313" key="12">
    <source>
        <dbReference type="EMBL" id="RYR14492.1"/>
    </source>
</evidence>
<reference evidence="12 13" key="1">
    <citation type="submission" date="2019-01" db="EMBL/GenBank/DDBJ databases">
        <title>Sequencing of cultivated peanut Arachis hypogaea provides insights into genome evolution and oil improvement.</title>
        <authorList>
            <person name="Chen X."/>
        </authorList>
    </citation>
    <scope>NUCLEOTIDE SEQUENCE [LARGE SCALE GENOMIC DNA]</scope>
    <source>
        <strain evidence="13">cv. Fuhuasheng</strain>
        <tissue evidence="12">Leaves</tissue>
    </source>
</reference>
<feature type="transmembrane region" description="Helical" evidence="8">
    <location>
        <begin position="144"/>
        <end position="162"/>
    </location>
</feature>
<dbReference type="GO" id="GO:0000166">
    <property type="term" value="F:nucleotide binding"/>
    <property type="evidence" value="ECO:0007669"/>
    <property type="project" value="InterPro"/>
</dbReference>
<dbReference type="GO" id="GO:0005388">
    <property type="term" value="F:P-type calcium transporter activity"/>
    <property type="evidence" value="ECO:0007669"/>
    <property type="project" value="TreeGrafter"/>
</dbReference>
<dbReference type="InterPro" id="IPR006068">
    <property type="entry name" value="ATPase_P-typ_cation-transptr_C"/>
</dbReference>
<dbReference type="InterPro" id="IPR004014">
    <property type="entry name" value="ATPase_P-typ_cation-transptr_N"/>
</dbReference>
<feature type="domain" description="P-type ATPase A" evidence="9">
    <location>
        <begin position="210"/>
        <end position="309"/>
    </location>
</feature>
<keyword evidence="7 8" id="KW-0472">Membrane</keyword>
<dbReference type="SUPFAM" id="SSF81660">
    <property type="entry name" value="Metal cation-transporting ATPase, ATP-binding domain N"/>
    <property type="match status" value="1"/>
</dbReference>
<evidence type="ECO:0000256" key="7">
    <source>
        <dbReference type="ARBA" id="ARBA00023136"/>
    </source>
</evidence>
<dbReference type="InterPro" id="IPR023299">
    <property type="entry name" value="ATPase_P-typ_cyto_dom_N"/>
</dbReference>
<feature type="transmembrane region" description="Helical" evidence="8">
    <location>
        <begin position="926"/>
        <end position="949"/>
    </location>
</feature>
<evidence type="ECO:0000313" key="13">
    <source>
        <dbReference type="Proteomes" id="UP000289738"/>
    </source>
</evidence>
<dbReference type="GO" id="GO:0005886">
    <property type="term" value="C:plasma membrane"/>
    <property type="evidence" value="ECO:0007669"/>
    <property type="project" value="TreeGrafter"/>
</dbReference>
<feature type="transmembrane region" description="Helical" evidence="8">
    <location>
        <begin position="325"/>
        <end position="350"/>
    </location>
</feature>
<organism evidence="12 13">
    <name type="scientific">Arachis hypogaea</name>
    <name type="common">Peanut</name>
    <dbReference type="NCBI Taxonomy" id="3818"/>
    <lineage>
        <taxon>Eukaryota</taxon>
        <taxon>Viridiplantae</taxon>
        <taxon>Streptophyta</taxon>
        <taxon>Embryophyta</taxon>
        <taxon>Tracheophyta</taxon>
        <taxon>Spermatophyta</taxon>
        <taxon>Magnoliopsida</taxon>
        <taxon>eudicotyledons</taxon>
        <taxon>Gunneridae</taxon>
        <taxon>Pentapetalae</taxon>
        <taxon>rosids</taxon>
        <taxon>fabids</taxon>
        <taxon>Fabales</taxon>
        <taxon>Fabaceae</taxon>
        <taxon>Papilionoideae</taxon>
        <taxon>50 kb inversion clade</taxon>
        <taxon>dalbergioids sensu lato</taxon>
        <taxon>Dalbergieae</taxon>
        <taxon>Pterocarpus clade</taxon>
        <taxon>Arachis</taxon>
    </lineage>
</organism>
<accession>A0A444ZJZ9</accession>
<feature type="transmembrane region" description="Helical" evidence="8">
    <location>
        <begin position="766"/>
        <end position="788"/>
    </location>
</feature>